<accession>A0A811V3V3</accession>
<comment type="caution">
    <text evidence="1">The sequence shown here is derived from an EMBL/GenBank/DDBJ whole genome shotgun (WGS) entry which is preliminary data.</text>
</comment>
<proteinExistence type="predicted"/>
<keyword evidence="2" id="KW-1185">Reference proteome</keyword>
<gene>
    <name evidence="1" type="ORF">CCAP1982_LOCUS12944</name>
</gene>
<dbReference type="EMBL" id="CAJHJT010000034">
    <property type="protein sequence ID" value="CAD7004547.1"/>
    <property type="molecule type" value="Genomic_DNA"/>
</dbReference>
<organism evidence="1 2">
    <name type="scientific">Ceratitis capitata</name>
    <name type="common">Mediterranean fruit fly</name>
    <name type="synonym">Tephritis capitata</name>
    <dbReference type="NCBI Taxonomy" id="7213"/>
    <lineage>
        <taxon>Eukaryota</taxon>
        <taxon>Metazoa</taxon>
        <taxon>Ecdysozoa</taxon>
        <taxon>Arthropoda</taxon>
        <taxon>Hexapoda</taxon>
        <taxon>Insecta</taxon>
        <taxon>Pterygota</taxon>
        <taxon>Neoptera</taxon>
        <taxon>Endopterygota</taxon>
        <taxon>Diptera</taxon>
        <taxon>Brachycera</taxon>
        <taxon>Muscomorpha</taxon>
        <taxon>Tephritoidea</taxon>
        <taxon>Tephritidae</taxon>
        <taxon>Ceratitis</taxon>
        <taxon>Ceratitis</taxon>
    </lineage>
</organism>
<reference evidence="1" key="1">
    <citation type="submission" date="2020-11" db="EMBL/GenBank/DDBJ databases">
        <authorList>
            <person name="Whitehead M."/>
        </authorList>
    </citation>
    <scope>NUCLEOTIDE SEQUENCE</scope>
    <source>
        <strain evidence="1">EGII</strain>
    </source>
</reference>
<evidence type="ECO:0000313" key="1">
    <source>
        <dbReference type="EMBL" id="CAD7004547.1"/>
    </source>
</evidence>
<name>A0A811V3V3_CERCA</name>
<evidence type="ECO:0000313" key="2">
    <source>
        <dbReference type="Proteomes" id="UP000606786"/>
    </source>
</evidence>
<dbReference type="Proteomes" id="UP000606786">
    <property type="component" value="Unassembled WGS sequence"/>
</dbReference>
<sequence length="101" mass="11786">MPLQQRGSQVVPRKLCNCPELREIEGYWALIKKATEATCKDILDFRCKWWTARRKTANCTGDRRNERALSVQGSSRQELCTKAAKDTERWLDCVEMIMLYS</sequence>
<dbReference type="AlphaFoldDB" id="A0A811V3V3"/>
<protein>
    <submittedName>
        <fullName evidence="1">(Mediterranean fruit fly) hypothetical protein</fullName>
    </submittedName>
</protein>